<feature type="compositionally biased region" description="Low complexity" evidence="1">
    <location>
        <begin position="201"/>
        <end position="212"/>
    </location>
</feature>
<evidence type="ECO:0000313" key="3">
    <source>
        <dbReference type="EMBL" id="MBW0476225.1"/>
    </source>
</evidence>
<dbReference type="GO" id="GO:0035145">
    <property type="term" value="C:exon-exon junction complex"/>
    <property type="evidence" value="ECO:0007669"/>
    <property type="project" value="TreeGrafter"/>
</dbReference>
<evidence type="ECO:0000259" key="2">
    <source>
        <dbReference type="SMART" id="SM01273"/>
    </source>
</evidence>
<reference evidence="3" key="1">
    <citation type="submission" date="2021-03" db="EMBL/GenBank/DDBJ databases">
        <title>Draft genome sequence of rust myrtle Austropuccinia psidii MF-1, a brazilian biotype.</title>
        <authorList>
            <person name="Quecine M.C."/>
            <person name="Pachon D.M.R."/>
            <person name="Bonatelli M.L."/>
            <person name="Correr F.H."/>
            <person name="Franceschini L.M."/>
            <person name="Leite T.F."/>
            <person name="Margarido G.R.A."/>
            <person name="Almeida C.A."/>
            <person name="Ferrarezi J.A."/>
            <person name="Labate C.A."/>
        </authorList>
    </citation>
    <scope>NUCLEOTIDE SEQUENCE</scope>
    <source>
        <strain evidence="3">MF-1</strain>
    </source>
</reference>
<accession>A0A9Q3C3W8</accession>
<feature type="compositionally biased region" description="Basic and acidic residues" evidence="1">
    <location>
        <begin position="23"/>
        <end position="45"/>
    </location>
</feature>
<dbReference type="GO" id="GO:1903259">
    <property type="term" value="P:exon-exon junction complex disassembly"/>
    <property type="evidence" value="ECO:0007669"/>
    <property type="project" value="InterPro"/>
</dbReference>
<proteinExistence type="predicted"/>
<dbReference type="Proteomes" id="UP000765509">
    <property type="component" value="Unassembled WGS sequence"/>
</dbReference>
<feature type="compositionally biased region" description="Basic and acidic residues" evidence="1">
    <location>
        <begin position="54"/>
        <end position="70"/>
    </location>
</feature>
<dbReference type="SMART" id="SM01273">
    <property type="entry name" value="Mago-bind"/>
    <property type="match status" value="1"/>
</dbReference>
<dbReference type="GO" id="GO:0003723">
    <property type="term" value="F:RNA binding"/>
    <property type="evidence" value="ECO:0007669"/>
    <property type="project" value="TreeGrafter"/>
</dbReference>
<feature type="compositionally biased region" description="Basic residues" evidence="1">
    <location>
        <begin position="100"/>
        <end position="111"/>
    </location>
</feature>
<dbReference type="InterPro" id="IPR015362">
    <property type="entry name" value="WIBG_mago-bd"/>
</dbReference>
<dbReference type="OrthoDB" id="21625at2759"/>
<comment type="caution">
    <text evidence="3">The sequence shown here is derived from an EMBL/GenBank/DDBJ whole genome shotgun (WGS) entry which is preliminary data.</text>
</comment>
<feature type="domain" description="WIBG Mago-binding" evidence="2">
    <location>
        <begin position="25"/>
        <end position="51"/>
    </location>
</feature>
<keyword evidence="4" id="KW-1185">Reference proteome</keyword>
<dbReference type="PANTHER" id="PTHR22959">
    <property type="entry name" value="PYM PROTEIN"/>
    <property type="match status" value="1"/>
</dbReference>
<dbReference type="Pfam" id="PF09282">
    <property type="entry name" value="Mago-bind"/>
    <property type="match status" value="1"/>
</dbReference>
<dbReference type="InterPro" id="IPR039333">
    <property type="entry name" value="PYM1"/>
</dbReference>
<dbReference type="GO" id="GO:0005737">
    <property type="term" value="C:cytoplasm"/>
    <property type="evidence" value="ECO:0007669"/>
    <property type="project" value="TreeGrafter"/>
</dbReference>
<feature type="compositionally biased region" description="Basic and acidic residues" evidence="1">
    <location>
        <begin position="239"/>
        <end position="249"/>
    </location>
</feature>
<feature type="region of interest" description="Disordered" evidence="1">
    <location>
        <begin position="1"/>
        <end position="252"/>
    </location>
</feature>
<evidence type="ECO:0000256" key="1">
    <source>
        <dbReference type="SAM" id="MobiDB-lite"/>
    </source>
</evidence>
<sequence length="299" mass="32723">MASRPPLLSELKPSNSGIIRDPNTGDRKVAPTKRPDGTFRKEIKIRPGFTPQEDLSKFRSSRQQESDSRKLPKGSVIGFIKPESSPAQMALKGMSEAQKKNAKRKEKRKANVARPEDQDTPENWDHSSTSDTNPQFHSSIPQPSINSSSNVTSNAPGPTITTKSQESLNPSKSLFQSALKSSSANPPTPPIQHLVPSPYVNSQSSSAPLSNSPKRESGGKGGVKLFESAMQGIDQTASTDDKESAEKRARGLRKKLLQAEQLKTRSDSGETLLPEQLDKISKIDELQLELKNLNLNDNF</sequence>
<dbReference type="InterPro" id="IPR036348">
    <property type="entry name" value="WIBG_N_sf"/>
</dbReference>
<name>A0A9Q3C3W8_9BASI</name>
<feature type="compositionally biased region" description="Low complexity" evidence="1">
    <location>
        <begin position="138"/>
        <end position="150"/>
    </location>
</feature>
<feature type="compositionally biased region" description="Polar residues" evidence="1">
    <location>
        <begin position="126"/>
        <end position="137"/>
    </location>
</feature>
<evidence type="ECO:0000313" key="4">
    <source>
        <dbReference type="Proteomes" id="UP000765509"/>
    </source>
</evidence>
<protein>
    <recommendedName>
        <fullName evidence="2">WIBG Mago-binding domain-containing protein</fullName>
    </recommendedName>
</protein>
<dbReference type="PANTHER" id="PTHR22959:SF0">
    <property type="entry name" value="PARTNER OF Y14 AND MAGO"/>
    <property type="match status" value="1"/>
</dbReference>
<dbReference type="AlphaFoldDB" id="A0A9Q3C3W8"/>
<organism evidence="3 4">
    <name type="scientific">Austropuccinia psidii MF-1</name>
    <dbReference type="NCBI Taxonomy" id="1389203"/>
    <lineage>
        <taxon>Eukaryota</taxon>
        <taxon>Fungi</taxon>
        <taxon>Dikarya</taxon>
        <taxon>Basidiomycota</taxon>
        <taxon>Pucciniomycotina</taxon>
        <taxon>Pucciniomycetes</taxon>
        <taxon>Pucciniales</taxon>
        <taxon>Sphaerophragmiaceae</taxon>
        <taxon>Austropuccinia</taxon>
    </lineage>
</organism>
<dbReference type="SUPFAM" id="SSF101931">
    <property type="entry name" value="Pym (Within the bgcn gene intron protein, WIBG), N-terminal domain"/>
    <property type="match status" value="1"/>
</dbReference>
<gene>
    <name evidence="3" type="ORF">O181_015940</name>
</gene>
<dbReference type="EMBL" id="AVOT02004389">
    <property type="protein sequence ID" value="MBW0476225.1"/>
    <property type="molecule type" value="Genomic_DNA"/>
</dbReference>
<feature type="compositionally biased region" description="Polar residues" evidence="1">
    <location>
        <begin position="151"/>
        <end position="185"/>
    </location>
</feature>